<dbReference type="Proteomes" id="UP000005150">
    <property type="component" value="Unassembled WGS sequence"/>
</dbReference>
<dbReference type="PATRIC" id="fig|997887.3.peg.950"/>
<accession>I9TG17</accession>
<organism evidence="2 3">
    <name type="scientific">Bacteroides salyersiae CL02T12C01</name>
    <dbReference type="NCBI Taxonomy" id="997887"/>
    <lineage>
        <taxon>Bacteria</taxon>
        <taxon>Pseudomonadati</taxon>
        <taxon>Bacteroidota</taxon>
        <taxon>Bacteroidia</taxon>
        <taxon>Bacteroidales</taxon>
        <taxon>Bacteroidaceae</taxon>
        <taxon>Bacteroides</taxon>
    </lineage>
</organism>
<dbReference type="AlphaFoldDB" id="I9TG17"/>
<dbReference type="OrthoDB" id="9980548at2"/>
<reference evidence="2 3" key="1">
    <citation type="submission" date="2012-02" db="EMBL/GenBank/DDBJ databases">
        <title>The Genome Sequence of Bacteroides salyersiae CL02T12C01.</title>
        <authorList>
            <consortium name="The Broad Institute Genome Sequencing Platform"/>
            <person name="Earl A."/>
            <person name="Ward D."/>
            <person name="Feldgarden M."/>
            <person name="Gevers D."/>
            <person name="Zitomersky N.L."/>
            <person name="Coyne M.J."/>
            <person name="Comstock L.E."/>
            <person name="Young S.K."/>
            <person name="Zeng Q."/>
            <person name="Gargeya S."/>
            <person name="Fitzgerald M."/>
            <person name="Haas B."/>
            <person name="Abouelleil A."/>
            <person name="Alvarado L."/>
            <person name="Arachchi H.M."/>
            <person name="Berlin A."/>
            <person name="Chapman S.B."/>
            <person name="Gearin G."/>
            <person name="Goldberg J."/>
            <person name="Griggs A."/>
            <person name="Gujja S."/>
            <person name="Hansen M."/>
            <person name="Heiman D."/>
            <person name="Howarth C."/>
            <person name="Larimer J."/>
            <person name="Lui A."/>
            <person name="MacDonald P.J.P."/>
            <person name="McCowen C."/>
            <person name="Montmayeur A."/>
            <person name="Murphy C."/>
            <person name="Neiman D."/>
            <person name="Pearson M."/>
            <person name="Priest M."/>
            <person name="Roberts A."/>
            <person name="Saif S."/>
            <person name="Shea T."/>
            <person name="Sisk P."/>
            <person name="Stolte C."/>
            <person name="Sykes S."/>
            <person name="Wortman J."/>
            <person name="Nusbaum C."/>
            <person name="Birren B."/>
        </authorList>
    </citation>
    <scope>NUCLEOTIDE SEQUENCE [LARGE SCALE GENOMIC DNA]</scope>
    <source>
        <strain evidence="2 3">CL02T12C01</strain>
    </source>
</reference>
<proteinExistence type="predicted"/>
<protein>
    <submittedName>
        <fullName evidence="2">Uncharacterized protein</fullName>
    </submittedName>
</protein>
<evidence type="ECO:0000313" key="3">
    <source>
        <dbReference type="Proteomes" id="UP000005150"/>
    </source>
</evidence>
<sequence length="122" mass="14613">MKTIDLQDLIAERNAEMQEFIKELMHANNLSSLPIDERVLIIDTPDVSITQMIDKYFATLRYILSPLVKSEAKREHVNKHRVILSKRIAKEEKRCERIIRAAERTKRKIDKMDREYTRKYLR</sequence>
<dbReference type="RefSeq" id="WP_007478912.1">
    <property type="nucleotide sequence ID" value="NZ_JH724307.1"/>
</dbReference>
<evidence type="ECO:0000313" key="2">
    <source>
        <dbReference type="EMBL" id="EIY68181.1"/>
    </source>
</evidence>
<dbReference type="HOGENOM" id="CLU_2022128_0_0_10"/>
<comment type="caution">
    <text evidence="2">The sequence shown here is derived from an EMBL/GenBank/DDBJ whole genome shotgun (WGS) entry which is preliminary data.</text>
</comment>
<evidence type="ECO:0000256" key="1">
    <source>
        <dbReference type="SAM" id="Coils"/>
    </source>
</evidence>
<gene>
    <name evidence="2" type="ORF">HMPREF1071_00913</name>
</gene>
<keyword evidence="3" id="KW-1185">Reference proteome</keyword>
<name>I9TG17_9BACE</name>
<feature type="coiled-coil region" evidence="1">
    <location>
        <begin position="88"/>
        <end position="115"/>
    </location>
</feature>
<keyword evidence="1" id="KW-0175">Coiled coil</keyword>
<dbReference type="EMBL" id="AGXV01000011">
    <property type="protein sequence ID" value="EIY68181.1"/>
    <property type="molecule type" value="Genomic_DNA"/>
</dbReference>